<dbReference type="Pfam" id="PF00589">
    <property type="entry name" value="Phage_integrase"/>
    <property type="match status" value="1"/>
</dbReference>
<dbReference type="RefSeq" id="WP_377343674.1">
    <property type="nucleotide sequence ID" value="NZ_JBHLUE010000034.1"/>
</dbReference>
<dbReference type="InterPro" id="IPR013762">
    <property type="entry name" value="Integrase-like_cat_sf"/>
</dbReference>
<dbReference type="InterPro" id="IPR011010">
    <property type="entry name" value="DNA_brk_join_enz"/>
</dbReference>
<protein>
    <submittedName>
        <fullName evidence="3">Tyrosine-type recombinase/integrase</fullName>
    </submittedName>
</protein>
<dbReference type="SUPFAM" id="SSF56349">
    <property type="entry name" value="DNA breaking-rejoining enzymes"/>
    <property type="match status" value="1"/>
</dbReference>
<evidence type="ECO:0000313" key="4">
    <source>
        <dbReference type="Proteomes" id="UP001589894"/>
    </source>
</evidence>
<evidence type="ECO:0000259" key="2">
    <source>
        <dbReference type="PROSITE" id="PS51898"/>
    </source>
</evidence>
<organism evidence="3 4">
    <name type="scientific">Plantactinospora siamensis</name>
    <dbReference type="NCBI Taxonomy" id="555372"/>
    <lineage>
        <taxon>Bacteria</taxon>
        <taxon>Bacillati</taxon>
        <taxon>Actinomycetota</taxon>
        <taxon>Actinomycetes</taxon>
        <taxon>Micromonosporales</taxon>
        <taxon>Micromonosporaceae</taxon>
        <taxon>Plantactinospora</taxon>
    </lineage>
</organism>
<dbReference type="InterPro" id="IPR004107">
    <property type="entry name" value="Integrase_SAM-like_N"/>
</dbReference>
<comment type="caution">
    <text evidence="3">The sequence shown here is derived from an EMBL/GenBank/DDBJ whole genome shotgun (WGS) entry which is preliminary data.</text>
</comment>
<reference evidence="3 4" key="1">
    <citation type="submission" date="2024-09" db="EMBL/GenBank/DDBJ databases">
        <authorList>
            <person name="Sun Q."/>
            <person name="Mori K."/>
        </authorList>
    </citation>
    <scope>NUCLEOTIDE SEQUENCE [LARGE SCALE GENOMIC DNA]</scope>
    <source>
        <strain evidence="3 4">TBRC 2205</strain>
    </source>
</reference>
<proteinExistence type="predicted"/>
<dbReference type="PANTHER" id="PTHR30349:SF64">
    <property type="entry name" value="PROPHAGE INTEGRASE INTD-RELATED"/>
    <property type="match status" value="1"/>
</dbReference>
<gene>
    <name evidence="3" type="ORF">ACFFHU_29215</name>
</gene>
<dbReference type="Gene3D" id="1.10.443.10">
    <property type="entry name" value="Intergrase catalytic core"/>
    <property type="match status" value="1"/>
</dbReference>
<name>A0ABV6P5I1_9ACTN</name>
<dbReference type="Pfam" id="PF13495">
    <property type="entry name" value="Phage_int_SAM_4"/>
    <property type="match status" value="1"/>
</dbReference>
<sequence length="376" mass="43490">MNESALLDGSARLLLVGNVVPLDPHTAVADAMLEGWARQQRVRFLKDKTIKARLDLVRRLMKFSNLYPWQWTPGEVEAFFDDLRSGRRPITVSTARNYQVDLRMFLSYVTDARYGWPEVCLQRFGQVPEQVLHEENTLTHTDEFEGRPGRRPLTYDEVQALFDAADGRVEQIRARHRKGALAAHRDAVLLKVVYAYGVRRREAWGLDLPDLRRNPKARQYGRVGGIFVRWGKSSRGGQPKRRTVLTVPEMDWVVPAVEQWIDEIRPQFGPGQHPAMWMTERRSRLSLRSIDEAFVQARTDAGLDEQLELHCLRHSYITHLIEFGYPERFVQDQAGHRYGSTTAIYTNVSDEYRNRLLTRVLHDQHGADLYPQEATS</sequence>
<evidence type="ECO:0000313" key="3">
    <source>
        <dbReference type="EMBL" id="MFC0568206.1"/>
    </source>
</evidence>
<dbReference type="PROSITE" id="PS51898">
    <property type="entry name" value="TYR_RECOMBINASE"/>
    <property type="match status" value="1"/>
</dbReference>
<evidence type="ECO:0000256" key="1">
    <source>
        <dbReference type="ARBA" id="ARBA00023172"/>
    </source>
</evidence>
<dbReference type="CDD" id="cd00397">
    <property type="entry name" value="DNA_BRE_C"/>
    <property type="match status" value="1"/>
</dbReference>
<dbReference type="EMBL" id="JBHLUE010000034">
    <property type="protein sequence ID" value="MFC0568206.1"/>
    <property type="molecule type" value="Genomic_DNA"/>
</dbReference>
<keyword evidence="4" id="KW-1185">Reference proteome</keyword>
<accession>A0ABV6P5I1</accession>
<feature type="domain" description="Tyr recombinase" evidence="2">
    <location>
        <begin position="148"/>
        <end position="359"/>
    </location>
</feature>
<dbReference type="InterPro" id="IPR002104">
    <property type="entry name" value="Integrase_catalytic"/>
</dbReference>
<dbReference type="Proteomes" id="UP001589894">
    <property type="component" value="Unassembled WGS sequence"/>
</dbReference>
<dbReference type="InterPro" id="IPR050090">
    <property type="entry name" value="Tyrosine_recombinase_XerCD"/>
</dbReference>
<keyword evidence="1" id="KW-0233">DNA recombination</keyword>
<dbReference type="PANTHER" id="PTHR30349">
    <property type="entry name" value="PHAGE INTEGRASE-RELATED"/>
    <property type="match status" value="1"/>
</dbReference>